<dbReference type="Proteomes" id="UP000276282">
    <property type="component" value="Unassembled WGS sequence"/>
</dbReference>
<protein>
    <submittedName>
        <fullName evidence="1">Uncharacterized protein</fullName>
    </submittedName>
</protein>
<comment type="caution">
    <text evidence="1">The sequence shown here is derived from an EMBL/GenBank/DDBJ whole genome shotgun (WGS) entry which is preliminary data.</text>
</comment>
<gene>
    <name evidence="1" type="ORF">BC962_0740</name>
</gene>
<evidence type="ECO:0000313" key="2">
    <source>
        <dbReference type="Proteomes" id="UP000276282"/>
    </source>
</evidence>
<dbReference type="RefSeq" id="WP_121344531.1">
    <property type="nucleotide sequence ID" value="NZ_RBLG01000001.1"/>
</dbReference>
<accession>A0A495PZA0</accession>
<dbReference type="EMBL" id="RBLG01000001">
    <property type="protein sequence ID" value="RKS55770.1"/>
    <property type="molecule type" value="Genomic_DNA"/>
</dbReference>
<evidence type="ECO:0000313" key="1">
    <source>
        <dbReference type="EMBL" id="RKS55770.1"/>
    </source>
</evidence>
<dbReference type="OrthoDB" id="825758at2"/>
<organism evidence="1 2">
    <name type="scientific">Gillisia mitskevichiae</name>
    <dbReference type="NCBI Taxonomy" id="270921"/>
    <lineage>
        <taxon>Bacteria</taxon>
        <taxon>Pseudomonadati</taxon>
        <taxon>Bacteroidota</taxon>
        <taxon>Flavobacteriia</taxon>
        <taxon>Flavobacteriales</taxon>
        <taxon>Flavobacteriaceae</taxon>
        <taxon>Gillisia</taxon>
    </lineage>
</organism>
<reference evidence="1 2" key="1">
    <citation type="submission" date="2018-10" db="EMBL/GenBank/DDBJ databases">
        <title>Genomic Encyclopedia of Archaeal and Bacterial Type Strains, Phase II (KMG-II): from individual species to whole genera.</title>
        <authorList>
            <person name="Goeker M."/>
        </authorList>
    </citation>
    <scope>NUCLEOTIDE SEQUENCE [LARGE SCALE GENOMIC DNA]</scope>
    <source>
        <strain evidence="1 2">DSM 19839</strain>
    </source>
</reference>
<name>A0A495PZA0_9FLAO</name>
<dbReference type="AlphaFoldDB" id="A0A495PZA0"/>
<keyword evidence="2" id="KW-1185">Reference proteome</keyword>
<sequence length="232" mass="26682">MQLFKHAIFITLTFFCFSLIEAQEISGEYKLFDSKIIASDIGVVYNFNENGTFTNITHEHLGEKTISRGDYYINNDSLILNYKKLEGENKKSLEFIKKKKLDSQDRFFADLQIFNSKNFPQSGVNMLLQNKNKKNVMAFSSDENGKFPALVITDNYIQYLTFSFIAHRALTINTDTLFGYDTAIKVNLEDSAETYSNHEGTYAFIIKNLNSEGLELLALKNQKETIKLKRIN</sequence>
<proteinExistence type="predicted"/>